<proteinExistence type="predicted"/>
<gene>
    <name evidence="1" type="ORF">MANES_07G094902v8</name>
</gene>
<evidence type="ECO:0000313" key="1">
    <source>
        <dbReference type="EMBL" id="KAG8651096.1"/>
    </source>
</evidence>
<dbReference type="Proteomes" id="UP000091857">
    <property type="component" value="Chromosome 7"/>
</dbReference>
<name>A0ACB7HG23_MANES</name>
<organism evidence="1 2">
    <name type="scientific">Manihot esculenta</name>
    <name type="common">Cassava</name>
    <name type="synonym">Jatropha manihot</name>
    <dbReference type="NCBI Taxonomy" id="3983"/>
    <lineage>
        <taxon>Eukaryota</taxon>
        <taxon>Viridiplantae</taxon>
        <taxon>Streptophyta</taxon>
        <taxon>Embryophyta</taxon>
        <taxon>Tracheophyta</taxon>
        <taxon>Spermatophyta</taxon>
        <taxon>Magnoliopsida</taxon>
        <taxon>eudicotyledons</taxon>
        <taxon>Gunneridae</taxon>
        <taxon>Pentapetalae</taxon>
        <taxon>rosids</taxon>
        <taxon>fabids</taxon>
        <taxon>Malpighiales</taxon>
        <taxon>Euphorbiaceae</taxon>
        <taxon>Crotonoideae</taxon>
        <taxon>Manihoteae</taxon>
        <taxon>Manihot</taxon>
    </lineage>
</organism>
<accession>A0ACB7HG23</accession>
<keyword evidence="2" id="KW-1185">Reference proteome</keyword>
<reference evidence="2" key="1">
    <citation type="journal article" date="2016" name="Nat. Biotechnol.">
        <title>Sequencing wild and cultivated cassava and related species reveals extensive interspecific hybridization and genetic diversity.</title>
        <authorList>
            <person name="Bredeson J.V."/>
            <person name="Lyons J.B."/>
            <person name="Prochnik S.E."/>
            <person name="Wu G.A."/>
            <person name="Ha C.M."/>
            <person name="Edsinger-Gonzales E."/>
            <person name="Grimwood J."/>
            <person name="Schmutz J."/>
            <person name="Rabbi I.Y."/>
            <person name="Egesi C."/>
            <person name="Nauluvula P."/>
            <person name="Lebot V."/>
            <person name="Ndunguru J."/>
            <person name="Mkamilo G."/>
            <person name="Bart R.S."/>
            <person name="Setter T.L."/>
            <person name="Gleadow R.M."/>
            <person name="Kulakow P."/>
            <person name="Ferguson M.E."/>
            <person name="Rounsley S."/>
            <person name="Rokhsar D.S."/>
        </authorList>
    </citation>
    <scope>NUCLEOTIDE SEQUENCE [LARGE SCALE GENOMIC DNA]</scope>
    <source>
        <strain evidence="2">cv. AM560-2</strain>
    </source>
</reference>
<protein>
    <submittedName>
        <fullName evidence="1">Uncharacterized protein</fullName>
    </submittedName>
</protein>
<sequence length="38" mass="4450">MHVIPYVNNLMQPVVHQDQLREESPSFYVQNAESASYQ</sequence>
<dbReference type="EMBL" id="CM004393">
    <property type="protein sequence ID" value="KAG8651096.1"/>
    <property type="molecule type" value="Genomic_DNA"/>
</dbReference>
<comment type="caution">
    <text evidence="1">The sequence shown here is derived from an EMBL/GenBank/DDBJ whole genome shotgun (WGS) entry which is preliminary data.</text>
</comment>
<evidence type="ECO:0000313" key="2">
    <source>
        <dbReference type="Proteomes" id="UP000091857"/>
    </source>
</evidence>